<dbReference type="GO" id="GO:0005524">
    <property type="term" value="F:ATP binding"/>
    <property type="evidence" value="ECO:0007669"/>
    <property type="project" value="UniProtKB-UniRule"/>
</dbReference>
<protein>
    <recommendedName>
        <fullName evidence="8 9">Dephospho-CoA kinase</fullName>
        <ecNumber evidence="8 9">2.7.1.24</ecNumber>
    </recommendedName>
    <alternativeName>
        <fullName evidence="8">Dephosphocoenzyme A kinase</fullName>
    </alternativeName>
</protein>
<keyword evidence="5 8" id="KW-0418">Kinase</keyword>
<accession>A0A544QTV3</accession>
<dbReference type="FunFam" id="3.40.50.300:FF:000991">
    <property type="entry name" value="Dephospho-CoA kinase"/>
    <property type="match status" value="1"/>
</dbReference>
<evidence type="ECO:0000256" key="5">
    <source>
        <dbReference type="ARBA" id="ARBA00022777"/>
    </source>
</evidence>
<evidence type="ECO:0000256" key="4">
    <source>
        <dbReference type="ARBA" id="ARBA00022741"/>
    </source>
</evidence>
<dbReference type="GO" id="GO:0004140">
    <property type="term" value="F:dephospho-CoA kinase activity"/>
    <property type="evidence" value="ECO:0007669"/>
    <property type="project" value="UniProtKB-UniRule"/>
</dbReference>
<dbReference type="RefSeq" id="WP_142536467.1">
    <property type="nucleotide sequence ID" value="NZ_SGJB01000016.1"/>
</dbReference>
<dbReference type="Gene3D" id="3.40.50.300">
    <property type="entry name" value="P-loop containing nucleotide triphosphate hydrolases"/>
    <property type="match status" value="1"/>
</dbReference>
<dbReference type="EMBL" id="SGJB01000016">
    <property type="protein sequence ID" value="TQQ84112.1"/>
    <property type="molecule type" value="Genomic_DNA"/>
</dbReference>
<dbReference type="OrthoDB" id="9812943at2"/>
<comment type="subcellular location">
    <subcellularLocation>
        <location evidence="8">Cytoplasm</location>
    </subcellularLocation>
</comment>
<comment type="caution">
    <text evidence="10">The sequence shown here is derived from an EMBL/GenBank/DDBJ whole genome shotgun (WGS) entry which is preliminary data.</text>
</comment>
<feature type="binding site" evidence="8">
    <location>
        <begin position="11"/>
        <end position="16"/>
    </location>
    <ligand>
        <name>ATP</name>
        <dbReference type="ChEBI" id="CHEBI:30616"/>
    </ligand>
</feature>
<keyword evidence="7 8" id="KW-0173">Coenzyme A biosynthesis</keyword>
<dbReference type="GO" id="GO:0005737">
    <property type="term" value="C:cytoplasm"/>
    <property type="evidence" value="ECO:0007669"/>
    <property type="project" value="UniProtKB-SubCell"/>
</dbReference>
<keyword evidence="6 8" id="KW-0067">ATP-binding</keyword>
<dbReference type="InterPro" id="IPR027417">
    <property type="entry name" value="P-loop_NTPase"/>
</dbReference>
<comment type="pathway">
    <text evidence="8">Cofactor biosynthesis; coenzyme A biosynthesis; CoA from (R)-pantothenate: step 5/5.</text>
</comment>
<proteinExistence type="inferred from homology"/>
<dbReference type="NCBIfam" id="TIGR00152">
    <property type="entry name" value="dephospho-CoA kinase"/>
    <property type="match status" value="1"/>
</dbReference>
<name>A0A544QTV3_9FIRM</name>
<evidence type="ECO:0000256" key="2">
    <source>
        <dbReference type="ARBA" id="ARBA00022490"/>
    </source>
</evidence>
<sequence>MKIIGLTGSIGCGKSSLSDIFRKHGICIIDADIKGREVYENKEVLENLYKEFGEEIKSSDGRPDRKLLGKIVFSDEKKLEKLNDITHPAIRQMIEDDIKAAENKGEKAVVIDAALLIEAGYTSICDIIIVVTCDEGTQIERVMRRDNCTKETAVSKIKSQMSQTEKKKYADYVIDNSGTIKELENQAEMFIEKFEVDYFGK</sequence>
<dbReference type="CDD" id="cd02022">
    <property type="entry name" value="DPCK"/>
    <property type="match status" value="1"/>
</dbReference>
<dbReference type="Pfam" id="PF01121">
    <property type="entry name" value="CoaE"/>
    <property type="match status" value="1"/>
</dbReference>
<comment type="similarity">
    <text evidence="1 8">Belongs to the CoaE family.</text>
</comment>
<evidence type="ECO:0000256" key="1">
    <source>
        <dbReference type="ARBA" id="ARBA00009018"/>
    </source>
</evidence>
<dbReference type="AlphaFoldDB" id="A0A544QTV3"/>
<evidence type="ECO:0000256" key="8">
    <source>
        <dbReference type="HAMAP-Rule" id="MF_00376"/>
    </source>
</evidence>
<dbReference type="Proteomes" id="UP000317863">
    <property type="component" value="Unassembled WGS sequence"/>
</dbReference>
<organism evidence="10 11">
    <name type="scientific">Peptacetobacter hominis</name>
    <dbReference type="NCBI Taxonomy" id="2743610"/>
    <lineage>
        <taxon>Bacteria</taxon>
        <taxon>Bacillati</taxon>
        <taxon>Bacillota</taxon>
        <taxon>Clostridia</taxon>
        <taxon>Peptostreptococcales</taxon>
        <taxon>Peptostreptococcaceae</taxon>
        <taxon>Peptacetobacter</taxon>
    </lineage>
</organism>
<dbReference type="PANTHER" id="PTHR10695:SF46">
    <property type="entry name" value="BIFUNCTIONAL COENZYME A SYNTHASE-RELATED"/>
    <property type="match status" value="1"/>
</dbReference>
<comment type="function">
    <text evidence="8">Catalyzes the phosphorylation of the 3'-hydroxyl group of dephosphocoenzyme A to form coenzyme A.</text>
</comment>
<dbReference type="PROSITE" id="PS51219">
    <property type="entry name" value="DPCK"/>
    <property type="match status" value="1"/>
</dbReference>
<gene>
    <name evidence="8" type="primary">coaE</name>
    <name evidence="10" type="ORF">EXD82_08395</name>
</gene>
<dbReference type="PANTHER" id="PTHR10695">
    <property type="entry name" value="DEPHOSPHO-COA KINASE-RELATED"/>
    <property type="match status" value="1"/>
</dbReference>
<keyword evidence="11" id="KW-1185">Reference proteome</keyword>
<evidence type="ECO:0000313" key="11">
    <source>
        <dbReference type="Proteomes" id="UP000317863"/>
    </source>
</evidence>
<evidence type="ECO:0000256" key="3">
    <source>
        <dbReference type="ARBA" id="ARBA00022679"/>
    </source>
</evidence>
<keyword evidence="3 8" id="KW-0808">Transferase</keyword>
<dbReference type="InterPro" id="IPR001977">
    <property type="entry name" value="Depp_CoAkinase"/>
</dbReference>
<dbReference type="EC" id="2.7.1.24" evidence="8 9"/>
<comment type="catalytic activity">
    <reaction evidence="8">
        <text>3'-dephospho-CoA + ATP = ADP + CoA + H(+)</text>
        <dbReference type="Rhea" id="RHEA:18245"/>
        <dbReference type="ChEBI" id="CHEBI:15378"/>
        <dbReference type="ChEBI" id="CHEBI:30616"/>
        <dbReference type="ChEBI" id="CHEBI:57287"/>
        <dbReference type="ChEBI" id="CHEBI:57328"/>
        <dbReference type="ChEBI" id="CHEBI:456216"/>
        <dbReference type="EC" id="2.7.1.24"/>
    </reaction>
</comment>
<evidence type="ECO:0000256" key="9">
    <source>
        <dbReference type="NCBIfam" id="TIGR00152"/>
    </source>
</evidence>
<dbReference type="HAMAP" id="MF_00376">
    <property type="entry name" value="Dephospho_CoA_kinase"/>
    <property type="match status" value="1"/>
</dbReference>
<dbReference type="UniPathway" id="UPA00241">
    <property type="reaction ID" value="UER00356"/>
</dbReference>
<dbReference type="SUPFAM" id="SSF52540">
    <property type="entry name" value="P-loop containing nucleoside triphosphate hydrolases"/>
    <property type="match status" value="1"/>
</dbReference>
<dbReference type="GO" id="GO:0015937">
    <property type="term" value="P:coenzyme A biosynthetic process"/>
    <property type="evidence" value="ECO:0007669"/>
    <property type="project" value="UniProtKB-UniRule"/>
</dbReference>
<keyword evidence="2 8" id="KW-0963">Cytoplasm</keyword>
<evidence type="ECO:0000256" key="6">
    <source>
        <dbReference type="ARBA" id="ARBA00022840"/>
    </source>
</evidence>
<evidence type="ECO:0000256" key="7">
    <source>
        <dbReference type="ARBA" id="ARBA00022993"/>
    </source>
</evidence>
<reference evidence="10 11" key="1">
    <citation type="submission" date="2019-02" db="EMBL/GenBank/DDBJ databases">
        <title>Peptostreptococcaceae bacterium ZHW00191 nov., a new bacterium isolated from the human gut.</title>
        <authorList>
            <person name="Zhou H.-W."/>
            <person name="Chen X.-J."/>
        </authorList>
    </citation>
    <scope>NUCLEOTIDE SEQUENCE [LARGE SCALE GENOMIC DNA]</scope>
    <source>
        <strain evidence="10 11">ZHW00191</strain>
    </source>
</reference>
<evidence type="ECO:0000313" key="10">
    <source>
        <dbReference type="EMBL" id="TQQ84112.1"/>
    </source>
</evidence>
<keyword evidence="4 8" id="KW-0547">Nucleotide-binding</keyword>